<dbReference type="Pfam" id="PF03781">
    <property type="entry name" value="FGE-sulfatase"/>
    <property type="match status" value="1"/>
</dbReference>
<dbReference type="RefSeq" id="WP_138657762.1">
    <property type="nucleotide sequence ID" value="NZ_VATY01000002.1"/>
</dbReference>
<dbReference type="InterPro" id="IPR042095">
    <property type="entry name" value="SUMF_sf"/>
</dbReference>
<dbReference type="InterPro" id="IPR051043">
    <property type="entry name" value="Sulfatase_Mod_Factor_Kinase"/>
</dbReference>
<dbReference type="Proteomes" id="UP000310314">
    <property type="component" value="Unassembled WGS sequence"/>
</dbReference>
<dbReference type="AlphaFoldDB" id="A0A5S3PV06"/>
<evidence type="ECO:0000313" key="3">
    <source>
        <dbReference type="Proteomes" id="UP000310314"/>
    </source>
</evidence>
<dbReference type="Gene3D" id="3.90.1580.10">
    <property type="entry name" value="paralog of FGE (formylglycine-generating enzyme)"/>
    <property type="match status" value="1"/>
</dbReference>
<reference evidence="2 3" key="1">
    <citation type="submission" date="2019-05" db="EMBL/GenBank/DDBJ databases">
        <authorList>
            <person name="Zhang J.-Y."/>
            <person name="Feg X."/>
            <person name="Du Z.-J."/>
        </authorList>
    </citation>
    <scope>NUCLEOTIDE SEQUENCE [LARGE SCALE GENOMIC DNA]</scope>
    <source>
        <strain evidence="2 3">RZ26</strain>
    </source>
</reference>
<sequence length="384" mass="43518">MSHPVKLFACLLFFGILIQCKEDKKANIKTATSDEKEVVADSNVEKTLDILVEKPEAVSIPEGMVWIPGGTLMQGAVIQDEMAMGHEKPAHKVAVDGFFMDITEVTNAQFKKFVAATGYRTIAERAIDWEEMKKQLPVGTPRPHDSIMQPGSLTFKKTKSSVPNLYDFSQWWEWKIGANWKQPNGPGSSIKGKDNYPVVHISYDDALAYCKWSERRLPTEAEWERAARGNQENTIFFWGDDISVLPRMANTWEGEFPVKNTKIDGFERLAAVKSYPSNDFGLYDMAGNVWEWTNDWYNTGYYNETYQNGKTVLNPQGASAPYNERDRYARERVIKGGSFLCSESYCASYRISARMANSLDSAQEHLGFRTVATIAMIEESKEKK</sequence>
<protein>
    <submittedName>
        <fullName evidence="2">Formylglycine-generating enzyme family protein</fullName>
    </submittedName>
</protein>
<dbReference type="SUPFAM" id="SSF56436">
    <property type="entry name" value="C-type lectin-like"/>
    <property type="match status" value="1"/>
</dbReference>
<dbReference type="PANTHER" id="PTHR23150:SF19">
    <property type="entry name" value="FORMYLGLYCINE-GENERATING ENZYME"/>
    <property type="match status" value="1"/>
</dbReference>
<accession>A0A5S3PV06</accession>
<dbReference type="EMBL" id="VATY01000002">
    <property type="protein sequence ID" value="TMM56778.1"/>
    <property type="molecule type" value="Genomic_DNA"/>
</dbReference>
<name>A0A5S3PV06_9FLAO</name>
<keyword evidence="3" id="KW-1185">Reference proteome</keyword>
<feature type="domain" description="Sulfatase-modifying factor enzyme-like" evidence="1">
    <location>
        <begin position="62"/>
        <end position="371"/>
    </location>
</feature>
<organism evidence="2 3">
    <name type="scientific">Maribacter algarum</name>
    <name type="common">ex Zhang et al. 2020</name>
    <dbReference type="NCBI Taxonomy" id="2578118"/>
    <lineage>
        <taxon>Bacteria</taxon>
        <taxon>Pseudomonadati</taxon>
        <taxon>Bacteroidota</taxon>
        <taxon>Flavobacteriia</taxon>
        <taxon>Flavobacteriales</taxon>
        <taxon>Flavobacteriaceae</taxon>
        <taxon>Maribacter</taxon>
    </lineage>
</organism>
<dbReference type="InterPro" id="IPR005532">
    <property type="entry name" value="SUMF_dom"/>
</dbReference>
<proteinExistence type="predicted"/>
<dbReference type="OrthoDB" id="9768004at2"/>
<gene>
    <name evidence="2" type="ORF">FEE95_09760</name>
</gene>
<evidence type="ECO:0000259" key="1">
    <source>
        <dbReference type="Pfam" id="PF03781"/>
    </source>
</evidence>
<dbReference type="PANTHER" id="PTHR23150">
    <property type="entry name" value="SULFATASE MODIFYING FACTOR 1, 2"/>
    <property type="match status" value="1"/>
</dbReference>
<evidence type="ECO:0000313" key="2">
    <source>
        <dbReference type="EMBL" id="TMM56778.1"/>
    </source>
</evidence>
<comment type="caution">
    <text evidence="2">The sequence shown here is derived from an EMBL/GenBank/DDBJ whole genome shotgun (WGS) entry which is preliminary data.</text>
</comment>
<dbReference type="GO" id="GO:0120147">
    <property type="term" value="F:formylglycine-generating oxidase activity"/>
    <property type="evidence" value="ECO:0007669"/>
    <property type="project" value="TreeGrafter"/>
</dbReference>
<dbReference type="InterPro" id="IPR016187">
    <property type="entry name" value="CTDL_fold"/>
</dbReference>